<dbReference type="InterPro" id="IPR029033">
    <property type="entry name" value="His_PPase_superfam"/>
</dbReference>
<keyword evidence="3" id="KW-1185">Reference proteome</keyword>
<dbReference type="Proteomes" id="UP000230002">
    <property type="component" value="Unassembled WGS sequence"/>
</dbReference>
<organism evidence="2 3">
    <name type="scientific">Ganoderma sinense ZZ0214-1</name>
    <dbReference type="NCBI Taxonomy" id="1077348"/>
    <lineage>
        <taxon>Eukaryota</taxon>
        <taxon>Fungi</taxon>
        <taxon>Dikarya</taxon>
        <taxon>Basidiomycota</taxon>
        <taxon>Agaricomycotina</taxon>
        <taxon>Agaricomycetes</taxon>
        <taxon>Polyporales</taxon>
        <taxon>Polyporaceae</taxon>
        <taxon>Ganoderma</taxon>
    </lineage>
</organism>
<protein>
    <submittedName>
        <fullName evidence="2">Uncharacterized protein</fullName>
    </submittedName>
</protein>
<keyword evidence="1" id="KW-0378">Hydrolase</keyword>
<evidence type="ECO:0000313" key="2">
    <source>
        <dbReference type="EMBL" id="PIL27692.1"/>
    </source>
</evidence>
<accession>A0A2G8S1Q2</accession>
<dbReference type="AlphaFoldDB" id="A0A2G8S1Q2"/>
<comment type="caution">
    <text evidence="2">The sequence shown here is derived from an EMBL/GenBank/DDBJ whole genome shotgun (WGS) entry which is preliminary data.</text>
</comment>
<proteinExistence type="predicted"/>
<dbReference type="OrthoDB" id="10257284at2759"/>
<dbReference type="EMBL" id="AYKW01000034">
    <property type="protein sequence ID" value="PIL27692.1"/>
    <property type="molecule type" value="Genomic_DNA"/>
</dbReference>
<sequence>MPDFVEGNGVAGNSVTKGHVPLDVDGYPVAPAELELQQVHIYVRHGERTPVGVRMAGPPANIPENWMFCNIARQFRAAVASWVNVYWVNSRTRGESGLRKLYVDRLKFLPDVVRSNDEIYLRSTNIPRTIESLQQIIHGLYPVSKSATDFMPHLRIRNGKDENLFGNTMACKRLEILQVGFAQGSV</sequence>
<dbReference type="PANTHER" id="PTHR11567">
    <property type="entry name" value="ACID PHOSPHATASE-RELATED"/>
    <property type="match status" value="1"/>
</dbReference>
<evidence type="ECO:0000256" key="1">
    <source>
        <dbReference type="ARBA" id="ARBA00022801"/>
    </source>
</evidence>
<reference evidence="2 3" key="1">
    <citation type="journal article" date="2015" name="Sci. Rep.">
        <title>Chromosome-level genome map provides insights into diverse defense mechanisms in the medicinal fungus Ganoderma sinense.</title>
        <authorList>
            <person name="Zhu Y."/>
            <person name="Xu J."/>
            <person name="Sun C."/>
            <person name="Zhou S."/>
            <person name="Xu H."/>
            <person name="Nelson D.R."/>
            <person name="Qian J."/>
            <person name="Song J."/>
            <person name="Luo H."/>
            <person name="Xiang L."/>
            <person name="Li Y."/>
            <person name="Xu Z."/>
            <person name="Ji A."/>
            <person name="Wang L."/>
            <person name="Lu S."/>
            <person name="Hayward A."/>
            <person name="Sun W."/>
            <person name="Li X."/>
            <person name="Schwartz D.C."/>
            <person name="Wang Y."/>
            <person name="Chen S."/>
        </authorList>
    </citation>
    <scope>NUCLEOTIDE SEQUENCE [LARGE SCALE GENOMIC DNA]</scope>
    <source>
        <strain evidence="2 3">ZZ0214-1</strain>
    </source>
</reference>
<dbReference type="SUPFAM" id="SSF53254">
    <property type="entry name" value="Phosphoglycerate mutase-like"/>
    <property type="match status" value="1"/>
</dbReference>
<name>A0A2G8S1Q2_9APHY</name>
<evidence type="ECO:0000313" key="3">
    <source>
        <dbReference type="Proteomes" id="UP000230002"/>
    </source>
</evidence>
<dbReference type="InterPro" id="IPR050645">
    <property type="entry name" value="Histidine_acid_phosphatase"/>
</dbReference>
<dbReference type="PANTHER" id="PTHR11567:SF110">
    <property type="entry name" value="2-PHOSPHOXYLOSE PHOSPHATASE 1"/>
    <property type="match status" value="1"/>
</dbReference>
<dbReference type="GO" id="GO:0016791">
    <property type="term" value="F:phosphatase activity"/>
    <property type="evidence" value="ECO:0007669"/>
    <property type="project" value="TreeGrafter"/>
</dbReference>
<dbReference type="Gene3D" id="3.40.50.1240">
    <property type="entry name" value="Phosphoglycerate mutase-like"/>
    <property type="match status" value="1"/>
</dbReference>
<gene>
    <name evidence="2" type="ORF">GSI_10845</name>
</gene>
<dbReference type="STRING" id="1077348.A0A2G8S1Q2"/>